<dbReference type="Pfam" id="PF00501">
    <property type="entry name" value="AMP-binding"/>
    <property type="match status" value="1"/>
</dbReference>
<gene>
    <name evidence="5" type="ORF">Raf01_20820</name>
</gene>
<dbReference type="FunFam" id="3.30.300.30:FF:000008">
    <property type="entry name" value="2,3-dihydroxybenzoate-AMP ligase"/>
    <property type="match status" value="1"/>
</dbReference>
<evidence type="ECO:0000256" key="1">
    <source>
        <dbReference type="ARBA" id="ARBA00006432"/>
    </source>
</evidence>
<evidence type="ECO:0000259" key="3">
    <source>
        <dbReference type="Pfam" id="PF00501"/>
    </source>
</evidence>
<comment type="caution">
    <text evidence="5">The sequence shown here is derived from an EMBL/GenBank/DDBJ whole genome shotgun (WGS) entry which is preliminary data.</text>
</comment>
<dbReference type="AlphaFoldDB" id="A0A8J3QQN8"/>
<proteinExistence type="inferred from homology"/>
<dbReference type="SUPFAM" id="SSF56801">
    <property type="entry name" value="Acetyl-CoA synthetase-like"/>
    <property type="match status" value="1"/>
</dbReference>
<dbReference type="GO" id="GO:0016878">
    <property type="term" value="F:acid-thiol ligase activity"/>
    <property type="evidence" value="ECO:0007669"/>
    <property type="project" value="UniProtKB-ARBA"/>
</dbReference>
<dbReference type="InterPro" id="IPR050237">
    <property type="entry name" value="ATP-dep_AMP-bd_enzyme"/>
</dbReference>
<evidence type="ECO:0000313" key="6">
    <source>
        <dbReference type="Proteomes" id="UP000642748"/>
    </source>
</evidence>
<keyword evidence="2 5" id="KW-0436">Ligase</keyword>
<accession>A0A8J3QQN8</accession>
<dbReference type="InterPro" id="IPR042099">
    <property type="entry name" value="ANL_N_sf"/>
</dbReference>
<evidence type="ECO:0000259" key="4">
    <source>
        <dbReference type="Pfam" id="PF13193"/>
    </source>
</evidence>
<feature type="domain" description="AMP-dependent synthetase/ligase" evidence="3">
    <location>
        <begin position="13"/>
        <end position="384"/>
    </location>
</feature>
<dbReference type="InterPro" id="IPR045851">
    <property type="entry name" value="AMP-bd_C_sf"/>
</dbReference>
<sequence>MTSNLRVGDLVVRNAARMPDAVAVIDPGGTLSWRQLDRGANRLASGLLAAGLSRGDRVATVIHNSAAAVEMLFALAKAGLIGVPINYGLTLSEVRQLLADSDPRCVVVDAEYATGEFVDTVAAALPAKPPTMVLRNGEVVPDGWLDYDDVRLRGRDDFDSAGVSADDIRTIRYTSGTTAVPKGCMGTHRQILASIANYFLQVPAPDSGPFLQLLPLFSGAGIWMSFAAAYQGVATVIQPSFDAAEALRSIEATGAAHTLAVPTMVSRLTEEFAGGGYRIDSFKLLGYTGAPMPPKVIRRAMEILPCEFYQGFGGGEIGGLVSFLLPEDHAAALADERMAERLRSAGRPARYAEVRIRAIDGTVLGRTEVGEITVRSPSNFSGYWNRPEETAHTVRGDWVYTGDMGYFDEAGYLYAVDRAKDMVITGGNNVSPAEVEAVLMEHPDIAAASVIGLPDEEWGEAVTAVVVARTGASPGQEEILRHARAHLAGYKTPKSVKFVDALPLNSAGKVLKRALRERFASPAETA</sequence>
<dbReference type="Gene3D" id="3.30.300.30">
    <property type="match status" value="1"/>
</dbReference>
<organism evidence="5 6">
    <name type="scientific">Rugosimonospora africana</name>
    <dbReference type="NCBI Taxonomy" id="556532"/>
    <lineage>
        <taxon>Bacteria</taxon>
        <taxon>Bacillati</taxon>
        <taxon>Actinomycetota</taxon>
        <taxon>Actinomycetes</taxon>
        <taxon>Micromonosporales</taxon>
        <taxon>Micromonosporaceae</taxon>
        <taxon>Rugosimonospora</taxon>
    </lineage>
</organism>
<dbReference type="InterPro" id="IPR025110">
    <property type="entry name" value="AMP-bd_C"/>
</dbReference>
<dbReference type="PANTHER" id="PTHR43767">
    <property type="entry name" value="LONG-CHAIN-FATTY-ACID--COA LIGASE"/>
    <property type="match status" value="1"/>
</dbReference>
<dbReference type="PANTHER" id="PTHR43767:SF1">
    <property type="entry name" value="NONRIBOSOMAL PEPTIDE SYNTHASE PES1 (EUROFUNG)-RELATED"/>
    <property type="match status" value="1"/>
</dbReference>
<dbReference type="RefSeq" id="WP_203917584.1">
    <property type="nucleotide sequence ID" value="NZ_BONZ01000018.1"/>
</dbReference>
<dbReference type="Proteomes" id="UP000642748">
    <property type="component" value="Unassembled WGS sequence"/>
</dbReference>
<protein>
    <submittedName>
        <fullName evidence="5">Fatty-acid--CoA ligase</fullName>
    </submittedName>
</protein>
<name>A0A8J3QQN8_9ACTN</name>
<evidence type="ECO:0000256" key="2">
    <source>
        <dbReference type="ARBA" id="ARBA00022598"/>
    </source>
</evidence>
<dbReference type="Pfam" id="PF13193">
    <property type="entry name" value="AMP-binding_C"/>
    <property type="match status" value="1"/>
</dbReference>
<dbReference type="EMBL" id="BONZ01000018">
    <property type="protein sequence ID" value="GIH13910.1"/>
    <property type="molecule type" value="Genomic_DNA"/>
</dbReference>
<reference evidence="5" key="1">
    <citation type="submission" date="2021-01" db="EMBL/GenBank/DDBJ databases">
        <title>Whole genome shotgun sequence of Rugosimonospora africana NBRC 104875.</title>
        <authorList>
            <person name="Komaki H."/>
            <person name="Tamura T."/>
        </authorList>
    </citation>
    <scope>NUCLEOTIDE SEQUENCE</scope>
    <source>
        <strain evidence="5">NBRC 104875</strain>
    </source>
</reference>
<dbReference type="Gene3D" id="3.40.50.12780">
    <property type="entry name" value="N-terminal domain of ligase-like"/>
    <property type="match status" value="1"/>
</dbReference>
<dbReference type="InterPro" id="IPR000873">
    <property type="entry name" value="AMP-dep_synth/lig_dom"/>
</dbReference>
<feature type="domain" description="AMP-binding enzyme C-terminal" evidence="4">
    <location>
        <begin position="434"/>
        <end position="509"/>
    </location>
</feature>
<keyword evidence="6" id="KW-1185">Reference proteome</keyword>
<comment type="similarity">
    <text evidence="1">Belongs to the ATP-dependent AMP-binding enzyme family.</text>
</comment>
<evidence type="ECO:0000313" key="5">
    <source>
        <dbReference type="EMBL" id="GIH13910.1"/>
    </source>
</evidence>